<dbReference type="Pfam" id="PF13927">
    <property type="entry name" value="Ig_3"/>
    <property type="match status" value="1"/>
</dbReference>
<keyword evidence="6" id="KW-0812">Transmembrane</keyword>
<evidence type="ECO:0000313" key="9">
    <source>
        <dbReference type="Proteomes" id="UP000762676"/>
    </source>
</evidence>
<evidence type="ECO:0000256" key="4">
    <source>
        <dbReference type="ARBA" id="ARBA00023180"/>
    </source>
</evidence>
<reference evidence="8 9" key="1">
    <citation type="journal article" date="2021" name="Elife">
        <title>Chloroplast acquisition without the gene transfer in kleptoplastic sea slugs, Plakobranchus ocellatus.</title>
        <authorList>
            <person name="Maeda T."/>
            <person name="Takahashi S."/>
            <person name="Yoshida T."/>
            <person name="Shimamura S."/>
            <person name="Takaki Y."/>
            <person name="Nagai Y."/>
            <person name="Toyoda A."/>
            <person name="Suzuki Y."/>
            <person name="Arimoto A."/>
            <person name="Ishii H."/>
            <person name="Satoh N."/>
            <person name="Nishiyama T."/>
            <person name="Hasebe M."/>
            <person name="Maruyama T."/>
            <person name="Minagawa J."/>
            <person name="Obokata J."/>
            <person name="Shigenobu S."/>
        </authorList>
    </citation>
    <scope>NUCLEOTIDE SEQUENCE [LARGE SCALE GENOMIC DNA]</scope>
</reference>
<dbReference type="PANTHER" id="PTHR11640:SF31">
    <property type="entry name" value="IRREGULAR CHIASM C-ROUGHEST PROTEIN-RELATED"/>
    <property type="match status" value="1"/>
</dbReference>
<protein>
    <submittedName>
        <fullName evidence="8">Protein amalgam</fullName>
    </submittedName>
</protein>
<dbReference type="PROSITE" id="PS50835">
    <property type="entry name" value="IG_LIKE"/>
    <property type="match status" value="1"/>
</dbReference>
<keyword evidence="9" id="KW-1185">Reference proteome</keyword>
<dbReference type="SUPFAM" id="SSF48726">
    <property type="entry name" value="Immunoglobulin"/>
    <property type="match status" value="1"/>
</dbReference>
<evidence type="ECO:0000256" key="5">
    <source>
        <dbReference type="ARBA" id="ARBA00023319"/>
    </source>
</evidence>
<dbReference type="GO" id="GO:0005911">
    <property type="term" value="C:cell-cell junction"/>
    <property type="evidence" value="ECO:0007669"/>
    <property type="project" value="TreeGrafter"/>
</dbReference>
<gene>
    <name evidence="8" type="ORF">ElyMa_005755200</name>
</gene>
<feature type="transmembrane region" description="Helical" evidence="6">
    <location>
        <begin position="236"/>
        <end position="258"/>
    </location>
</feature>
<dbReference type="AlphaFoldDB" id="A0AAV4FP26"/>
<keyword evidence="3" id="KW-1015">Disulfide bond</keyword>
<keyword evidence="5" id="KW-0393">Immunoglobulin domain</keyword>
<dbReference type="Proteomes" id="UP000762676">
    <property type="component" value="Unassembled WGS sequence"/>
</dbReference>
<evidence type="ECO:0000256" key="6">
    <source>
        <dbReference type="SAM" id="Phobius"/>
    </source>
</evidence>
<dbReference type="InterPro" id="IPR013783">
    <property type="entry name" value="Ig-like_fold"/>
</dbReference>
<comment type="subcellular location">
    <subcellularLocation>
        <location evidence="1">Membrane</location>
        <topology evidence="1">Single-pass type I membrane protein</topology>
    </subcellularLocation>
</comment>
<keyword evidence="6" id="KW-1133">Transmembrane helix</keyword>
<dbReference type="InterPro" id="IPR036179">
    <property type="entry name" value="Ig-like_dom_sf"/>
</dbReference>
<dbReference type="InterPro" id="IPR007110">
    <property type="entry name" value="Ig-like_dom"/>
</dbReference>
<keyword evidence="4" id="KW-0325">Glycoprotein</keyword>
<organism evidence="8 9">
    <name type="scientific">Elysia marginata</name>
    <dbReference type="NCBI Taxonomy" id="1093978"/>
    <lineage>
        <taxon>Eukaryota</taxon>
        <taxon>Metazoa</taxon>
        <taxon>Spiralia</taxon>
        <taxon>Lophotrochozoa</taxon>
        <taxon>Mollusca</taxon>
        <taxon>Gastropoda</taxon>
        <taxon>Heterobranchia</taxon>
        <taxon>Euthyneura</taxon>
        <taxon>Panpulmonata</taxon>
        <taxon>Sacoglossa</taxon>
        <taxon>Placobranchoidea</taxon>
        <taxon>Plakobranchidae</taxon>
        <taxon>Elysia</taxon>
    </lineage>
</organism>
<evidence type="ECO:0000259" key="7">
    <source>
        <dbReference type="PROSITE" id="PS50835"/>
    </source>
</evidence>
<evidence type="ECO:0000313" key="8">
    <source>
        <dbReference type="EMBL" id="GFR74470.1"/>
    </source>
</evidence>
<feature type="domain" description="Ig-like" evidence="7">
    <location>
        <begin position="29"/>
        <end position="113"/>
    </location>
</feature>
<dbReference type="Gene3D" id="2.60.40.10">
    <property type="entry name" value="Immunoglobulins"/>
    <property type="match status" value="2"/>
</dbReference>
<comment type="caution">
    <text evidence="8">The sequence shown here is derived from an EMBL/GenBank/DDBJ whole genome shotgun (WGS) entry which is preliminary data.</text>
</comment>
<feature type="non-terminal residue" evidence="8">
    <location>
        <position position="1"/>
    </location>
</feature>
<name>A0AAV4FP26_9GAST</name>
<dbReference type="GO" id="GO:0005886">
    <property type="term" value="C:plasma membrane"/>
    <property type="evidence" value="ECO:0007669"/>
    <property type="project" value="TreeGrafter"/>
</dbReference>
<dbReference type="GO" id="GO:0098609">
    <property type="term" value="P:cell-cell adhesion"/>
    <property type="evidence" value="ECO:0007669"/>
    <property type="project" value="TreeGrafter"/>
</dbReference>
<evidence type="ECO:0000256" key="3">
    <source>
        <dbReference type="ARBA" id="ARBA00023157"/>
    </source>
</evidence>
<evidence type="ECO:0000256" key="1">
    <source>
        <dbReference type="ARBA" id="ARBA00004479"/>
    </source>
</evidence>
<evidence type="ECO:0000256" key="2">
    <source>
        <dbReference type="ARBA" id="ARBA00023136"/>
    </source>
</evidence>
<sequence length="429" mass="47628">PEQVYTCEAKSPLGRKPGSTLRAKFVYAPEVTFTKSSRRTEFNKGDNLDFICSAQGHPQPTSVTLTRERTKEVLANVQKTLLTHTLNSLDCLDTGVYVCSGQNSQGTTSREISIGVNCAQKFSSMFFPPPKVDGVIGGKAEIDFEIYGFPEPRVTLHRIVDNADITSSPRHEVKYTSTVAPFGFVKMTISDLVEIDYTNYTLTIDNGVGDALTYSFYLSQAGRDADTESDSFNTTALIIGLVAVVVLVICVAISVLIVRKIQDLKRRLKNYTENTGIYMVPLETSDIVKALETTETPRLGHYEDMDGIHNTTHAPPLPRQDQSITETSENTYTTLVSANQPPGSTQYTTIPDMAQYTRPYNSLSPQEPLDVYSRPKSDISYMDLANCPLWTCPLWNCSFYEIAPAHPIALKKMGKHQTRAPGLNLRRPQ</sequence>
<dbReference type="InterPro" id="IPR051275">
    <property type="entry name" value="Cell_adhesion_signaling"/>
</dbReference>
<dbReference type="PANTHER" id="PTHR11640">
    <property type="entry name" value="NEPHRIN"/>
    <property type="match status" value="1"/>
</dbReference>
<dbReference type="GO" id="GO:0050839">
    <property type="term" value="F:cell adhesion molecule binding"/>
    <property type="evidence" value="ECO:0007669"/>
    <property type="project" value="TreeGrafter"/>
</dbReference>
<proteinExistence type="predicted"/>
<dbReference type="EMBL" id="BMAT01011528">
    <property type="protein sequence ID" value="GFR74470.1"/>
    <property type="molecule type" value="Genomic_DNA"/>
</dbReference>
<keyword evidence="2 6" id="KW-0472">Membrane</keyword>
<accession>A0AAV4FP26</accession>